<keyword evidence="2" id="KW-1133">Transmembrane helix</keyword>
<accession>A0A2N6T302</accession>
<gene>
    <name evidence="3" type="ORF">CJ203_09735</name>
</gene>
<dbReference type="AlphaFoldDB" id="A0A2N6T302"/>
<keyword evidence="2" id="KW-0812">Transmembrane</keyword>
<feature type="transmembrane region" description="Helical" evidence="2">
    <location>
        <begin position="12"/>
        <end position="33"/>
    </location>
</feature>
<dbReference type="InterPro" id="IPR045931">
    <property type="entry name" value="DUF6350"/>
</dbReference>
<dbReference type="Proteomes" id="UP000235836">
    <property type="component" value="Unassembled WGS sequence"/>
</dbReference>
<evidence type="ECO:0000256" key="1">
    <source>
        <dbReference type="SAM" id="MobiDB-lite"/>
    </source>
</evidence>
<feature type="transmembrane region" description="Helical" evidence="2">
    <location>
        <begin position="93"/>
        <end position="116"/>
    </location>
</feature>
<dbReference type="Pfam" id="PF19877">
    <property type="entry name" value="DUF6350"/>
    <property type="match status" value="1"/>
</dbReference>
<feature type="transmembrane region" description="Helical" evidence="2">
    <location>
        <begin position="169"/>
        <end position="197"/>
    </location>
</feature>
<keyword evidence="2" id="KW-0472">Membrane</keyword>
<reference evidence="3 4" key="1">
    <citation type="submission" date="2017-09" db="EMBL/GenBank/DDBJ databases">
        <title>Bacterial strain isolated from the female urinary microbiota.</title>
        <authorList>
            <person name="Thomas-White K."/>
            <person name="Kumar N."/>
            <person name="Forster S."/>
            <person name="Putonti C."/>
            <person name="Lawley T."/>
            <person name="Wolfe A.J."/>
        </authorList>
    </citation>
    <scope>NUCLEOTIDE SEQUENCE [LARGE SCALE GENOMIC DNA]</scope>
    <source>
        <strain evidence="3 4">UMB0792</strain>
    </source>
</reference>
<feature type="transmembrane region" description="Helical" evidence="2">
    <location>
        <begin position="235"/>
        <end position="254"/>
    </location>
</feature>
<evidence type="ECO:0000313" key="4">
    <source>
        <dbReference type="Proteomes" id="UP000235836"/>
    </source>
</evidence>
<feature type="region of interest" description="Disordered" evidence="1">
    <location>
        <begin position="365"/>
        <end position="407"/>
    </location>
</feature>
<feature type="transmembrane region" description="Helical" evidence="2">
    <location>
        <begin position="336"/>
        <end position="357"/>
    </location>
</feature>
<protein>
    <submittedName>
        <fullName evidence="3">Uncharacterized protein</fullName>
    </submittedName>
</protein>
<feature type="transmembrane region" description="Helical" evidence="2">
    <location>
        <begin position="62"/>
        <end position="81"/>
    </location>
</feature>
<evidence type="ECO:0000313" key="3">
    <source>
        <dbReference type="EMBL" id="PMC63719.1"/>
    </source>
</evidence>
<feature type="transmembrane region" description="Helical" evidence="2">
    <location>
        <begin position="209"/>
        <end position="228"/>
    </location>
</feature>
<feature type="transmembrane region" description="Helical" evidence="2">
    <location>
        <begin position="136"/>
        <end position="157"/>
    </location>
</feature>
<comment type="caution">
    <text evidence="3">The sequence shown here is derived from an EMBL/GenBank/DDBJ whole genome shotgun (WGS) entry which is preliminary data.</text>
</comment>
<evidence type="ECO:0000256" key="2">
    <source>
        <dbReference type="SAM" id="Phobius"/>
    </source>
</evidence>
<dbReference type="EMBL" id="PNHG01000018">
    <property type="protein sequence ID" value="PMC63719.1"/>
    <property type="molecule type" value="Genomic_DNA"/>
</dbReference>
<feature type="transmembrane region" description="Helical" evidence="2">
    <location>
        <begin position="306"/>
        <end position="330"/>
    </location>
</feature>
<proteinExistence type="predicted"/>
<organism evidence="3 4">
    <name type="scientific">Corynebacterium tuscaniense</name>
    <dbReference type="NCBI Taxonomy" id="302449"/>
    <lineage>
        <taxon>Bacteria</taxon>
        <taxon>Bacillati</taxon>
        <taxon>Actinomycetota</taxon>
        <taxon>Actinomycetes</taxon>
        <taxon>Mycobacteriales</taxon>
        <taxon>Corynebacteriaceae</taxon>
        <taxon>Corynebacterium</taxon>
    </lineage>
</organism>
<name>A0A2N6T302_9CORY</name>
<keyword evidence="4" id="KW-1185">Reference proteome</keyword>
<sequence>MKGRLRHYLPFIGVPNVVLVLGIAVLCLGTILLSGGRPAALPAAIAETWFVVHGVPVTVDGVTLGAIPLLPAVGVVALIAWRVRAATKDRVSILDLYAIAGLVILIPFTLSAIAWLMVADASAVFPVTPPAVYKGLFIPVFIHLMGMACGMNAKLWAALCRRVGVPVEFVGITGAMINLALRLLAAGAVVFLVLLAFGVPRIGELLDAYPTLGFSGVAGLILASVLYLPNAAVGMLAVLFGTPISIAEGSVSLFGAVVPPLPPIPLFAAIPGHVAVWAPVFLVVPAAVIIHFFIRRRLGGFDVVLFAAWAAVFGLVSGLLAGGNVGAYGWIGPSPWIFMLAAAAWVGGIAGATWLIASFTRPRVEEEEMIEGDPQGTPAPKPEPKAEPEETAESSESAEAGLQEDKG</sequence>
<feature type="transmembrane region" description="Helical" evidence="2">
    <location>
        <begin position="274"/>
        <end position="294"/>
    </location>
</feature>